<proteinExistence type="predicted"/>
<dbReference type="EMBL" id="PXWF02000046">
    <property type="protein sequence ID" value="PWF55100.1"/>
    <property type="molecule type" value="Genomic_DNA"/>
</dbReference>
<comment type="caution">
    <text evidence="1">The sequence shown here is derived from an EMBL/GenBank/DDBJ whole genome shotgun (WGS) entry which is preliminary data.</text>
</comment>
<reference evidence="1 2" key="1">
    <citation type="submission" date="2018-04" db="EMBL/GenBank/DDBJ databases">
        <title>Massilia violaceinigra sp. nov., a novel purple-pigmented bacterium isolated from Tianshan glacier, Xinjiang, China.</title>
        <authorList>
            <person name="Wang H."/>
        </authorList>
    </citation>
    <scope>NUCLEOTIDE SEQUENCE [LARGE SCALE GENOMIC DNA]</scope>
    <source>
        <strain evidence="1 2">B448-2</strain>
    </source>
</reference>
<gene>
    <name evidence="1" type="ORF">C7C56_003545</name>
</gene>
<name>A0A2U2I5R4_9BURK</name>
<dbReference type="OrthoDB" id="5986481at2"/>
<dbReference type="AlphaFoldDB" id="A0A2U2I5R4"/>
<protein>
    <submittedName>
        <fullName evidence="1">Uncharacterized protein</fullName>
    </submittedName>
</protein>
<dbReference type="RefSeq" id="WP_106756117.1">
    <property type="nucleotide sequence ID" value="NZ_PXWF02000046.1"/>
</dbReference>
<sequence length="103" mass="11446">MNLYEAIRWGNDGDDPLTGGPNGPDTCLIVRAETPEQASILADAELAALRAGWTSALYLLGQDLGSDSTPRVLRGPYIQSAYCHGWRQWQRQSRTDPWTEQVK</sequence>
<accession>A0A2U2I5R4</accession>
<organism evidence="1 2">
    <name type="scientific">Massilia glaciei</name>
    <dbReference type="NCBI Taxonomy" id="1524097"/>
    <lineage>
        <taxon>Bacteria</taxon>
        <taxon>Pseudomonadati</taxon>
        <taxon>Pseudomonadota</taxon>
        <taxon>Betaproteobacteria</taxon>
        <taxon>Burkholderiales</taxon>
        <taxon>Oxalobacteraceae</taxon>
        <taxon>Telluria group</taxon>
        <taxon>Massilia</taxon>
    </lineage>
</organism>
<dbReference type="Proteomes" id="UP000241421">
    <property type="component" value="Unassembled WGS sequence"/>
</dbReference>
<evidence type="ECO:0000313" key="2">
    <source>
        <dbReference type="Proteomes" id="UP000241421"/>
    </source>
</evidence>
<keyword evidence="2" id="KW-1185">Reference proteome</keyword>
<evidence type="ECO:0000313" key="1">
    <source>
        <dbReference type="EMBL" id="PWF55100.1"/>
    </source>
</evidence>